<protein>
    <submittedName>
        <fullName evidence="2">GNAT family N-acetyltransferase</fullName>
    </submittedName>
</protein>
<organism evidence="2 3">
    <name type="scientific">Streptomyces nitrosporeus</name>
    <dbReference type="NCBI Taxonomy" id="28894"/>
    <lineage>
        <taxon>Bacteria</taxon>
        <taxon>Bacillati</taxon>
        <taxon>Actinomycetota</taxon>
        <taxon>Actinomycetes</taxon>
        <taxon>Kitasatosporales</taxon>
        <taxon>Streptomycetaceae</taxon>
        <taxon>Streptomyces</taxon>
    </lineage>
</organism>
<reference evidence="2 3" key="1">
    <citation type="submission" date="2017-09" db="EMBL/GenBank/DDBJ databases">
        <authorList>
            <person name="Lee N."/>
            <person name="Cho B.-K."/>
        </authorList>
    </citation>
    <scope>NUCLEOTIDE SEQUENCE [LARGE SCALE GENOMIC DNA]</scope>
    <source>
        <strain evidence="2 3">ATCC 12769</strain>
    </source>
</reference>
<sequence>MHDDSDGFTVRQAREDDVSRLAEFEVEIAKISFADDAITAVEVHEKRLSKAMARSRDGMFVACRGDRPTDGWVWITVNTNPMSGQCYANFRSLAVADVPERTLIGELLLRRGLEYVRAQGVEEIVGKVHVQNVRMRALYRQFDFEATHLTMRLRKVGSRS</sequence>
<accession>A0A5J6FB25</accession>
<keyword evidence="2" id="KW-0808">Transferase</keyword>
<evidence type="ECO:0000259" key="1">
    <source>
        <dbReference type="PROSITE" id="PS51186"/>
    </source>
</evidence>
<dbReference type="PROSITE" id="PS51186">
    <property type="entry name" value="GNAT"/>
    <property type="match status" value="1"/>
</dbReference>
<proteinExistence type="predicted"/>
<dbReference type="Proteomes" id="UP000326178">
    <property type="component" value="Chromosome"/>
</dbReference>
<evidence type="ECO:0000313" key="3">
    <source>
        <dbReference type="Proteomes" id="UP000326178"/>
    </source>
</evidence>
<dbReference type="Gene3D" id="3.40.630.30">
    <property type="match status" value="1"/>
</dbReference>
<feature type="domain" description="N-acetyltransferase" evidence="1">
    <location>
        <begin position="8"/>
        <end position="160"/>
    </location>
</feature>
<dbReference type="OrthoDB" id="9799092at2"/>
<evidence type="ECO:0000313" key="2">
    <source>
        <dbReference type="EMBL" id="QEU72724.1"/>
    </source>
</evidence>
<dbReference type="Pfam" id="PF00583">
    <property type="entry name" value="Acetyltransf_1"/>
    <property type="match status" value="1"/>
</dbReference>
<dbReference type="InterPro" id="IPR000182">
    <property type="entry name" value="GNAT_dom"/>
</dbReference>
<dbReference type="RefSeq" id="WP_150488075.1">
    <property type="nucleotide sequence ID" value="NZ_BMUV01000001.1"/>
</dbReference>
<name>A0A5J6FB25_9ACTN</name>
<dbReference type="EMBL" id="CP023702">
    <property type="protein sequence ID" value="QEU72724.1"/>
    <property type="molecule type" value="Genomic_DNA"/>
</dbReference>
<dbReference type="KEGG" id="snk:CP967_12610"/>
<gene>
    <name evidence="2" type="ORF">CP967_12610</name>
</gene>
<dbReference type="AlphaFoldDB" id="A0A5J6FB25"/>
<keyword evidence="3" id="KW-1185">Reference proteome</keyword>
<dbReference type="SUPFAM" id="SSF55729">
    <property type="entry name" value="Acyl-CoA N-acyltransferases (Nat)"/>
    <property type="match status" value="1"/>
</dbReference>
<dbReference type="GO" id="GO:0016747">
    <property type="term" value="F:acyltransferase activity, transferring groups other than amino-acyl groups"/>
    <property type="evidence" value="ECO:0007669"/>
    <property type="project" value="InterPro"/>
</dbReference>
<dbReference type="InterPro" id="IPR016181">
    <property type="entry name" value="Acyl_CoA_acyltransferase"/>
</dbReference>